<dbReference type="EC" id="2.7.11.1" evidence="1"/>
<evidence type="ECO:0000259" key="9">
    <source>
        <dbReference type="PROSITE" id="PS50011"/>
    </source>
</evidence>
<evidence type="ECO:0000256" key="2">
    <source>
        <dbReference type="ARBA" id="ARBA00022527"/>
    </source>
</evidence>
<comment type="caution">
    <text evidence="10">The sequence shown here is derived from an EMBL/GenBank/DDBJ whole genome shotgun (WGS) entry which is preliminary data.</text>
</comment>
<accession>A0ABD1WA01</accession>
<dbReference type="GO" id="GO:0005524">
    <property type="term" value="F:ATP binding"/>
    <property type="evidence" value="ECO:0007669"/>
    <property type="project" value="UniProtKB-KW"/>
</dbReference>
<comment type="catalytic activity">
    <reaction evidence="7">
        <text>L-threonyl-[protein] + ATP = O-phospho-L-threonyl-[protein] + ADP + H(+)</text>
        <dbReference type="Rhea" id="RHEA:46608"/>
        <dbReference type="Rhea" id="RHEA-COMP:11060"/>
        <dbReference type="Rhea" id="RHEA-COMP:11605"/>
        <dbReference type="ChEBI" id="CHEBI:15378"/>
        <dbReference type="ChEBI" id="CHEBI:30013"/>
        <dbReference type="ChEBI" id="CHEBI:30616"/>
        <dbReference type="ChEBI" id="CHEBI:61977"/>
        <dbReference type="ChEBI" id="CHEBI:456216"/>
        <dbReference type="EC" id="2.7.11.1"/>
    </reaction>
</comment>
<evidence type="ECO:0000256" key="8">
    <source>
        <dbReference type="ARBA" id="ARBA00048679"/>
    </source>
</evidence>
<dbReference type="InterPro" id="IPR000719">
    <property type="entry name" value="Prot_kinase_dom"/>
</dbReference>
<dbReference type="PANTHER" id="PTHR45637">
    <property type="entry name" value="FLIPPASE KINASE 1-RELATED"/>
    <property type="match status" value="1"/>
</dbReference>
<evidence type="ECO:0000256" key="7">
    <source>
        <dbReference type="ARBA" id="ARBA00047899"/>
    </source>
</evidence>
<dbReference type="GO" id="GO:0004674">
    <property type="term" value="F:protein serine/threonine kinase activity"/>
    <property type="evidence" value="ECO:0007669"/>
    <property type="project" value="UniProtKB-KW"/>
</dbReference>
<evidence type="ECO:0000256" key="6">
    <source>
        <dbReference type="ARBA" id="ARBA00022840"/>
    </source>
</evidence>
<gene>
    <name evidence="10" type="ORF">Fot_14881</name>
</gene>
<protein>
    <recommendedName>
        <fullName evidence="1">non-specific serine/threonine protein kinase</fullName>
        <ecNumber evidence="1">2.7.11.1</ecNumber>
    </recommendedName>
</protein>
<keyword evidence="5 10" id="KW-0418">Kinase</keyword>
<evidence type="ECO:0000256" key="5">
    <source>
        <dbReference type="ARBA" id="ARBA00022777"/>
    </source>
</evidence>
<evidence type="ECO:0000313" key="11">
    <source>
        <dbReference type="Proteomes" id="UP001604277"/>
    </source>
</evidence>
<reference evidence="11" key="1">
    <citation type="submission" date="2024-07" db="EMBL/GenBank/DDBJ databases">
        <title>Two chromosome-level genome assemblies of Korean endemic species Abeliophyllum distichum and Forsythia ovata (Oleaceae).</title>
        <authorList>
            <person name="Jang H."/>
        </authorList>
    </citation>
    <scope>NUCLEOTIDE SEQUENCE [LARGE SCALE GENOMIC DNA]</scope>
</reference>
<dbReference type="SUPFAM" id="SSF56112">
    <property type="entry name" value="Protein kinase-like (PK-like)"/>
    <property type="match status" value="1"/>
</dbReference>
<dbReference type="Gene3D" id="1.10.510.10">
    <property type="entry name" value="Transferase(Phosphotransferase) domain 1"/>
    <property type="match status" value="1"/>
</dbReference>
<evidence type="ECO:0000256" key="4">
    <source>
        <dbReference type="ARBA" id="ARBA00022741"/>
    </source>
</evidence>
<name>A0ABD1WA01_9LAMI</name>
<proteinExistence type="predicted"/>
<keyword evidence="6" id="KW-0067">ATP-binding</keyword>
<comment type="catalytic activity">
    <reaction evidence="8">
        <text>L-seryl-[protein] + ATP = O-phospho-L-seryl-[protein] + ADP + H(+)</text>
        <dbReference type="Rhea" id="RHEA:17989"/>
        <dbReference type="Rhea" id="RHEA-COMP:9863"/>
        <dbReference type="Rhea" id="RHEA-COMP:11604"/>
        <dbReference type="ChEBI" id="CHEBI:15378"/>
        <dbReference type="ChEBI" id="CHEBI:29999"/>
        <dbReference type="ChEBI" id="CHEBI:30616"/>
        <dbReference type="ChEBI" id="CHEBI:83421"/>
        <dbReference type="ChEBI" id="CHEBI:456216"/>
        <dbReference type="EC" id="2.7.11.1"/>
    </reaction>
</comment>
<keyword evidence="11" id="KW-1185">Reference proteome</keyword>
<organism evidence="10 11">
    <name type="scientific">Forsythia ovata</name>
    <dbReference type="NCBI Taxonomy" id="205694"/>
    <lineage>
        <taxon>Eukaryota</taxon>
        <taxon>Viridiplantae</taxon>
        <taxon>Streptophyta</taxon>
        <taxon>Embryophyta</taxon>
        <taxon>Tracheophyta</taxon>
        <taxon>Spermatophyta</taxon>
        <taxon>Magnoliopsida</taxon>
        <taxon>eudicotyledons</taxon>
        <taxon>Gunneridae</taxon>
        <taxon>Pentapetalae</taxon>
        <taxon>asterids</taxon>
        <taxon>lamiids</taxon>
        <taxon>Lamiales</taxon>
        <taxon>Oleaceae</taxon>
        <taxon>Forsythieae</taxon>
        <taxon>Forsythia</taxon>
    </lineage>
</organism>
<dbReference type="Pfam" id="PF00069">
    <property type="entry name" value="Pkinase"/>
    <property type="match status" value="1"/>
</dbReference>
<evidence type="ECO:0000256" key="3">
    <source>
        <dbReference type="ARBA" id="ARBA00022679"/>
    </source>
</evidence>
<feature type="domain" description="Protein kinase" evidence="9">
    <location>
        <begin position="1"/>
        <end position="102"/>
    </location>
</feature>
<dbReference type="Proteomes" id="UP001604277">
    <property type="component" value="Unassembled WGS sequence"/>
</dbReference>
<keyword evidence="4" id="KW-0547">Nucleotide-binding</keyword>
<dbReference type="EMBL" id="JBFOLJ010000004">
    <property type="protein sequence ID" value="KAL2545648.1"/>
    <property type="molecule type" value="Genomic_DNA"/>
</dbReference>
<dbReference type="InterPro" id="IPR011009">
    <property type="entry name" value="Kinase-like_dom_sf"/>
</dbReference>
<dbReference type="PROSITE" id="PS50011">
    <property type="entry name" value="PROTEIN_KINASE_DOM"/>
    <property type="match status" value="1"/>
</dbReference>
<sequence>MPKIEPRKKKKFPHFFKCCDSGISLEDSVNQVELDGDSVTHESDLGQKSNSFVGTEEYVAPEIILGIGYDFSVDWWCLGVMLYEIVYGKTPFCMKCHRPCGA</sequence>
<evidence type="ECO:0000256" key="1">
    <source>
        <dbReference type="ARBA" id="ARBA00012513"/>
    </source>
</evidence>
<dbReference type="AlphaFoldDB" id="A0ABD1WA01"/>
<keyword evidence="2" id="KW-0723">Serine/threonine-protein kinase</keyword>
<evidence type="ECO:0000313" key="10">
    <source>
        <dbReference type="EMBL" id="KAL2545648.1"/>
    </source>
</evidence>
<keyword evidence="3" id="KW-0808">Transferase</keyword>